<dbReference type="RefSeq" id="WP_263740510.1">
    <property type="nucleotide sequence ID" value="NZ_JAOWKZ010000003.1"/>
</dbReference>
<protein>
    <submittedName>
        <fullName evidence="2">Uncharacterized protein</fullName>
    </submittedName>
</protein>
<organism evidence="2 3">
    <name type="scientific">Albidovulum litorale</name>
    <dbReference type="NCBI Taxonomy" id="2984134"/>
    <lineage>
        <taxon>Bacteria</taxon>
        <taxon>Pseudomonadati</taxon>
        <taxon>Pseudomonadota</taxon>
        <taxon>Alphaproteobacteria</taxon>
        <taxon>Rhodobacterales</taxon>
        <taxon>Paracoccaceae</taxon>
        <taxon>Albidovulum</taxon>
    </lineage>
</organism>
<gene>
    <name evidence="2" type="ORF">OEZ71_13470</name>
</gene>
<proteinExistence type="predicted"/>
<evidence type="ECO:0000256" key="1">
    <source>
        <dbReference type="SAM" id="MobiDB-lite"/>
    </source>
</evidence>
<feature type="region of interest" description="Disordered" evidence="1">
    <location>
        <begin position="160"/>
        <end position="184"/>
    </location>
</feature>
<keyword evidence="3" id="KW-1185">Reference proteome</keyword>
<comment type="caution">
    <text evidence="2">The sequence shown here is derived from an EMBL/GenBank/DDBJ whole genome shotgun (WGS) entry which is preliminary data.</text>
</comment>
<dbReference type="Proteomes" id="UP001652564">
    <property type="component" value="Unassembled WGS sequence"/>
</dbReference>
<reference evidence="2 3" key="1">
    <citation type="submission" date="2022-10" db="EMBL/GenBank/DDBJ databases">
        <title>Defluviimonas sp. nov., isolated from ocean surface sediments.</title>
        <authorList>
            <person name="He W."/>
            <person name="Wang L."/>
            <person name="Zhang D.-F."/>
        </authorList>
    </citation>
    <scope>NUCLEOTIDE SEQUENCE [LARGE SCALE GENOMIC DNA]</scope>
    <source>
        <strain evidence="2 3">WL0050</strain>
    </source>
</reference>
<sequence>MSRTQTLAARLAALSKIFERATGDADPAVAEMARTGLATVQSGSLGDLVRDLGLSSVGGVAPSVAAALAHRDAILRSLARRPVLLHLAPFRAATLIRGDVDEFRRRHFARHDTAPAAEPAASLWRLIRGDNQGRWSIPGTRQIADLIAGDDARIAAQAASAPQLFDATPDDGAGNVDPIEQEAT</sequence>
<evidence type="ECO:0000313" key="2">
    <source>
        <dbReference type="EMBL" id="MCV2873303.1"/>
    </source>
</evidence>
<dbReference type="EMBL" id="JAOWKZ010000003">
    <property type="protein sequence ID" value="MCV2873303.1"/>
    <property type="molecule type" value="Genomic_DNA"/>
</dbReference>
<name>A0ABT2ZQL7_9RHOB</name>
<accession>A0ABT2ZQL7</accession>
<evidence type="ECO:0000313" key="3">
    <source>
        <dbReference type="Proteomes" id="UP001652564"/>
    </source>
</evidence>